<evidence type="ECO:0000256" key="1">
    <source>
        <dbReference type="SAM" id="SignalP"/>
    </source>
</evidence>
<evidence type="ECO:0000313" key="3">
    <source>
        <dbReference type="Proteomes" id="UP000028709"/>
    </source>
</evidence>
<gene>
    <name evidence="2" type="ORF">IQ37_11615</name>
</gene>
<dbReference type="EMBL" id="JPRJ01000020">
    <property type="protein sequence ID" value="KFF26087.1"/>
    <property type="molecule type" value="Genomic_DNA"/>
</dbReference>
<name>A0A086BAX3_9FLAO</name>
<evidence type="ECO:0000313" key="2">
    <source>
        <dbReference type="EMBL" id="KFF26087.1"/>
    </source>
</evidence>
<protein>
    <recommendedName>
        <fullName evidence="4">MAM domain-containing protein</fullName>
    </recommendedName>
</protein>
<dbReference type="Proteomes" id="UP000028709">
    <property type="component" value="Unassembled WGS sequence"/>
</dbReference>
<sequence length="428" mass="44539">MKNTLLLKTIILTLVLSSYSMVKAQYDPNQDLDGDGIINSIDLDDDNDGIPDLLESPPSNTVVNGTFTGTSAPWVLGTGWVFNSGGGNVRIETDNVSNRDLRQTVNNLNRTNGTIALTMRLGAQDGSNAAGSTASLQVILNGTVYATINNGTTRSTATNNITITLANGATSNFTPYTTAVATGYTFQTFTINIPYNSPGTADLIFRATTVLDDWTLDDIAIPAFIEDTDGDGIPNYQDLDSDNDGCLDAMEGDENVAYSMLVAAAPGLTVGTGSTAPNQNLCSTGACVDAQGVPVVVNAGGAADIGSDQGQGIGDSKNNAVIACYCYKPVVTAGTALNTPYGITALGRAGANSGNWPMVRKGAWTALEAKTKGFVPNRLTSTQISAIPAANLVEGMMVYNTTLDCLQVNTNGTASGWACFNTQTCPTN</sequence>
<dbReference type="KEGG" id="cpip:CJF12_17205"/>
<dbReference type="AlphaFoldDB" id="A0A086BAX3"/>
<evidence type="ECO:0008006" key="4">
    <source>
        <dbReference type="Google" id="ProtNLM"/>
    </source>
</evidence>
<organism evidence="2 3">
    <name type="scientific">Chryseobacterium piperi</name>
    <dbReference type="NCBI Taxonomy" id="558152"/>
    <lineage>
        <taxon>Bacteria</taxon>
        <taxon>Pseudomonadati</taxon>
        <taxon>Bacteroidota</taxon>
        <taxon>Flavobacteriia</taxon>
        <taxon>Flavobacteriales</taxon>
        <taxon>Weeksellaceae</taxon>
        <taxon>Chryseobacterium group</taxon>
        <taxon>Chryseobacterium</taxon>
    </lineage>
</organism>
<dbReference type="InterPro" id="IPR028974">
    <property type="entry name" value="TSP_type-3_rpt"/>
</dbReference>
<keyword evidence="3" id="KW-1185">Reference proteome</keyword>
<keyword evidence="1" id="KW-0732">Signal</keyword>
<feature type="signal peptide" evidence="1">
    <location>
        <begin position="1"/>
        <end position="24"/>
    </location>
</feature>
<dbReference type="OrthoDB" id="919278at2"/>
<accession>A0A086BAX3</accession>
<dbReference type="GO" id="GO:0005509">
    <property type="term" value="F:calcium ion binding"/>
    <property type="evidence" value="ECO:0007669"/>
    <property type="project" value="InterPro"/>
</dbReference>
<proteinExistence type="predicted"/>
<feature type="chain" id="PRO_5001804096" description="MAM domain-containing protein" evidence="1">
    <location>
        <begin position="25"/>
        <end position="428"/>
    </location>
</feature>
<dbReference type="RefSeq" id="WP_034685213.1">
    <property type="nucleotide sequence ID" value="NZ_CP023049.2"/>
</dbReference>
<comment type="caution">
    <text evidence="2">The sequence shown here is derived from an EMBL/GenBank/DDBJ whole genome shotgun (WGS) entry which is preliminary data.</text>
</comment>
<dbReference type="eggNOG" id="COG1361">
    <property type="taxonomic scope" value="Bacteria"/>
</dbReference>
<reference evidence="2 3" key="1">
    <citation type="submission" date="2014-07" db="EMBL/GenBank/DDBJ databases">
        <title>Genome of Chryseobacterium piperi CTM.</title>
        <authorList>
            <person name="Pipes S.E."/>
            <person name="Stropko S.J."/>
            <person name="Newman J.D."/>
        </authorList>
    </citation>
    <scope>NUCLEOTIDE SEQUENCE [LARGE SCALE GENOMIC DNA]</scope>
    <source>
        <strain evidence="2 3">CTM</strain>
    </source>
</reference>
<dbReference type="SUPFAM" id="SSF103647">
    <property type="entry name" value="TSP type-3 repeat"/>
    <property type="match status" value="2"/>
</dbReference>
<dbReference type="STRING" id="558152.IQ37_11615"/>